<reference evidence="1 2" key="1">
    <citation type="submission" date="2024-10" db="EMBL/GenBank/DDBJ databases">
        <title>The Natural Products Discovery Center: Release of the First 8490 Sequenced Strains for Exploring Actinobacteria Biosynthetic Diversity.</title>
        <authorList>
            <person name="Kalkreuter E."/>
            <person name="Kautsar S.A."/>
            <person name="Yang D."/>
            <person name="Bader C.D."/>
            <person name="Teijaro C.N."/>
            <person name="Fluegel L."/>
            <person name="Davis C.M."/>
            <person name="Simpson J.R."/>
            <person name="Lauterbach L."/>
            <person name="Steele A.D."/>
            <person name="Gui C."/>
            <person name="Meng S."/>
            <person name="Li G."/>
            <person name="Viehrig K."/>
            <person name="Ye F."/>
            <person name="Su P."/>
            <person name="Kiefer A.F."/>
            <person name="Nichols A."/>
            <person name="Cepeda A.J."/>
            <person name="Yan W."/>
            <person name="Fan B."/>
            <person name="Jiang Y."/>
            <person name="Adhikari A."/>
            <person name="Zheng C.-J."/>
            <person name="Schuster L."/>
            <person name="Cowan T.M."/>
            <person name="Smanski M.J."/>
            <person name="Chevrette M.G."/>
            <person name="De Carvalho L.P.S."/>
            <person name="Shen B."/>
        </authorList>
    </citation>
    <scope>NUCLEOTIDE SEQUENCE [LARGE SCALE GENOMIC DNA]</scope>
    <source>
        <strain evidence="1 2">NPDC087581</strain>
    </source>
</reference>
<protein>
    <submittedName>
        <fullName evidence="1">Uncharacterized protein</fullName>
    </submittedName>
</protein>
<keyword evidence="2" id="KW-1185">Reference proteome</keyword>
<sequence length="388" mass="42094">MRADTRTAEAPADPPDSIIGDSYLTDKAQHDAEVPDTDLPELLARARQATAFINGSDSNPFKGLGRDQLILIAHDDSGAFTTNERRAAWQEMESTAPAQASSASQASIDGHALMVARVFGNYEPPVAQPPLTSYNLTQSSYHFLNRDDRAVISQMYAYAQAEGADLAFVDDLAWQLGHYRHLSDGGQQLSHNNGYTSEGYRITFHFKEQDAAIASRILNGSAINSTRIDPGFLRHILNPDYGSLSNIGGIPFLEQMVLKFSAEGASQAALGSEFATFNRIENKDNVLVTTNTDTKLPPSKVVATNVNGVWSLTELGKSAGYTLDTATGKLHRPTMPPEDEAQQGFILETSVGSAQSRSLMDALADSDDPPAKRAIWMNNLFSLLDSPE</sequence>
<name>A0ABW8DZ79_9PSED</name>
<dbReference type="RefSeq" id="WP_260366390.1">
    <property type="nucleotide sequence ID" value="NZ_JAOAQN010000001.1"/>
</dbReference>
<evidence type="ECO:0000313" key="2">
    <source>
        <dbReference type="Proteomes" id="UP001617213"/>
    </source>
</evidence>
<dbReference type="Proteomes" id="UP001617213">
    <property type="component" value="Unassembled WGS sequence"/>
</dbReference>
<evidence type="ECO:0000313" key="1">
    <source>
        <dbReference type="EMBL" id="MFJ2677713.1"/>
    </source>
</evidence>
<dbReference type="EMBL" id="JBIUWZ010000006">
    <property type="protein sequence ID" value="MFJ2677713.1"/>
    <property type="molecule type" value="Genomic_DNA"/>
</dbReference>
<comment type="caution">
    <text evidence="1">The sequence shown here is derived from an EMBL/GenBank/DDBJ whole genome shotgun (WGS) entry which is preliminary data.</text>
</comment>
<organism evidence="1 2">
    <name type="scientific">Pseudomonas sivasensis</name>
    <dbReference type="NCBI Taxonomy" id="1880678"/>
    <lineage>
        <taxon>Bacteria</taxon>
        <taxon>Pseudomonadati</taxon>
        <taxon>Pseudomonadota</taxon>
        <taxon>Gammaproteobacteria</taxon>
        <taxon>Pseudomonadales</taxon>
        <taxon>Pseudomonadaceae</taxon>
        <taxon>Pseudomonas</taxon>
    </lineage>
</organism>
<gene>
    <name evidence="1" type="ORF">ACIOWJ_06400</name>
</gene>
<accession>A0ABW8DZ79</accession>
<proteinExistence type="predicted"/>